<evidence type="ECO:0000313" key="3">
    <source>
        <dbReference type="Proteomes" id="UP000001023"/>
    </source>
</evidence>
<dbReference type="Gene3D" id="6.10.280.50">
    <property type="match status" value="1"/>
</dbReference>
<proteinExistence type="predicted"/>
<dbReference type="STRING" id="246200.SPO0894"/>
<reference evidence="2 3" key="1">
    <citation type="journal article" date="2004" name="Nature">
        <title>Genome sequence of Silicibacter pomeroyi reveals adaptations to the marine environment.</title>
        <authorList>
            <person name="Moran M.A."/>
            <person name="Buchan A."/>
            <person name="Gonzalez J.M."/>
            <person name="Heidelberg J.F."/>
            <person name="Whitman W.B."/>
            <person name="Kiene R.P."/>
            <person name="Henriksen J.R."/>
            <person name="King G.M."/>
            <person name="Belas R."/>
            <person name="Fuqua C."/>
            <person name="Brinkac L."/>
            <person name="Lewis M."/>
            <person name="Johri S."/>
            <person name="Weaver B."/>
            <person name="Pai G."/>
            <person name="Eisen J.A."/>
            <person name="Rahe E."/>
            <person name="Sheldon W.M."/>
            <person name="Ye W."/>
            <person name="Miller T.R."/>
            <person name="Carlton J."/>
            <person name="Rasko D.A."/>
            <person name="Paulsen I.T."/>
            <person name="Ren Q."/>
            <person name="Daugherty S.C."/>
            <person name="Deboy R.T."/>
            <person name="Dodson R.J."/>
            <person name="Durkin A.S."/>
            <person name="Madupu R."/>
            <person name="Nelson W.C."/>
            <person name="Sullivan S.A."/>
            <person name="Rosovitz M.J."/>
            <person name="Haft D.H."/>
            <person name="Selengut J."/>
            <person name="Ward N."/>
        </authorList>
    </citation>
    <scope>NUCLEOTIDE SEQUENCE [LARGE SCALE GENOMIC DNA]</scope>
    <source>
        <strain evidence="3">ATCC 700808 / DSM 15171 / DSS-3</strain>
    </source>
</reference>
<dbReference type="HOGENOM" id="CLU_175516_1_0_5"/>
<keyword evidence="1" id="KW-0175">Coiled coil</keyword>
<dbReference type="AlphaFoldDB" id="Q5LV08"/>
<dbReference type="eggNOG" id="COG5481">
    <property type="taxonomic scope" value="Bacteria"/>
</dbReference>
<name>Q5LV08_RUEPO</name>
<gene>
    <name evidence="2" type="ordered locus">SPO0894</name>
</gene>
<dbReference type="Proteomes" id="UP000001023">
    <property type="component" value="Chromosome"/>
</dbReference>
<accession>Q5LV08</accession>
<dbReference type="InterPro" id="IPR007420">
    <property type="entry name" value="DUF465"/>
</dbReference>
<evidence type="ECO:0000256" key="1">
    <source>
        <dbReference type="SAM" id="Coils"/>
    </source>
</evidence>
<evidence type="ECO:0000313" key="2">
    <source>
        <dbReference type="EMBL" id="AAV94199.1"/>
    </source>
</evidence>
<reference evidence="2 3" key="2">
    <citation type="journal article" date="2014" name="Stand. Genomic Sci.">
        <title>An updated genome annotation for the model marine bacterium Ruegeria pomeroyi DSS-3.</title>
        <authorList>
            <person name="Rivers A.R."/>
            <person name="Smith C.B."/>
            <person name="Moran M.A."/>
        </authorList>
    </citation>
    <scope>GENOME REANNOTATION</scope>
    <source>
        <strain evidence="3">ATCC 700808 / DSM 15171 / DSS-3</strain>
    </source>
</reference>
<organism evidence="2 3">
    <name type="scientific">Ruegeria pomeroyi (strain ATCC 700808 / DSM 15171 / DSS-3)</name>
    <name type="common">Silicibacter pomeroyi</name>
    <dbReference type="NCBI Taxonomy" id="246200"/>
    <lineage>
        <taxon>Bacteria</taxon>
        <taxon>Pseudomonadati</taxon>
        <taxon>Pseudomonadota</taxon>
        <taxon>Alphaproteobacteria</taxon>
        <taxon>Rhodobacterales</taxon>
        <taxon>Roseobacteraceae</taxon>
        <taxon>Ruegeria</taxon>
    </lineage>
</organism>
<feature type="coiled-coil region" evidence="1">
    <location>
        <begin position="28"/>
        <end position="76"/>
    </location>
</feature>
<sequence length="83" mass="9634">METDLRVARMNAPSDMSMKTDEVLRVELEVFRRQHRDLDEAIAALEEKGTADQLTVKRLKKQKLRLKDIIAMLEDRLTPDIIA</sequence>
<protein>
    <recommendedName>
        <fullName evidence="4">DUF465 domain-containing protein</fullName>
    </recommendedName>
</protein>
<evidence type="ECO:0008006" key="4">
    <source>
        <dbReference type="Google" id="ProtNLM"/>
    </source>
</evidence>
<dbReference type="PaxDb" id="246200-SPO0894"/>
<dbReference type="KEGG" id="sil:SPO0894"/>
<dbReference type="EMBL" id="CP000031">
    <property type="protein sequence ID" value="AAV94199.1"/>
    <property type="molecule type" value="Genomic_DNA"/>
</dbReference>
<dbReference type="Pfam" id="PF04325">
    <property type="entry name" value="DUF465"/>
    <property type="match status" value="1"/>
</dbReference>
<dbReference type="InterPro" id="IPR038444">
    <property type="entry name" value="DUF465_sf"/>
</dbReference>
<keyword evidence="3" id="KW-1185">Reference proteome</keyword>